<dbReference type="RefSeq" id="WP_268187671.1">
    <property type="nucleotide sequence ID" value="NZ_CP113361.1"/>
</dbReference>
<dbReference type="GeneID" id="76834607"/>
<dbReference type="Proteomes" id="UP001163096">
    <property type="component" value="Chromosome"/>
</dbReference>
<gene>
    <name evidence="1" type="ORF">OU421_05855</name>
</gene>
<evidence type="ECO:0000313" key="2">
    <source>
        <dbReference type="Proteomes" id="UP001163096"/>
    </source>
</evidence>
<name>A0A9X9T8P6_METOG</name>
<sequence>MAEARRYAVGIQSTRSALVRNSPVISGRAILIADPMKGRINVGALDEIRMALICFHEIFGRGFLTIRIKMFIPDRVKEYVGGIVRFLVLPAKKGYSRRM</sequence>
<dbReference type="AlphaFoldDB" id="A0A9X9T8P6"/>
<organism evidence="1 2">
    <name type="scientific">Methanogenium organophilum</name>
    <dbReference type="NCBI Taxonomy" id="2199"/>
    <lineage>
        <taxon>Archaea</taxon>
        <taxon>Methanobacteriati</taxon>
        <taxon>Methanobacteriota</taxon>
        <taxon>Stenosarchaea group</taxon>
        <taxon>Methanomicrobia</taxon>
        <taxon>Methanomicrobiales</taxon>
        <taxon>Methanomicrobiaceae</taxon>
        <taxon>Methanogenium</taxon>
    </lineage>
</organism>
<accession>A0A9X9T8P6</accession>
<dbReference type="KEGG" id="mou:OU421_05855"/>
<dbReference type="EMBL" id="CP113361">
    <property type="protein sequence ID" value="WAI02394.1"/>
    <property type="molecule type" value="Genomic_DNA"/>
</dbReference>
<proteinExistence type="predicted"/>
<protein>
    <submittedName>
        <fullName evidence="1">Uncharacterized protein</fullName>
    </submittedName>
</protein>
<evidence type="ECO:0000313" key="1">
    <source>
        <dbReference type="EMBL" id="WAI02394.1"/>
    </source>
</evidence>
<keyword evidence="2" id="KW-1185">Reference proteome</keyword>
<reference evidence="1" key="1">
    <citation type="submission" date="2022-11" db="EMBL/GenBank/DDBJ databases">
        <title>Complete genome sequence of Methanogenium organophilum DSM 3596.</title>
        <authorList>
            <person name="Chen S.-C."/>
            <person name="Lai S.-J."/>
            <person name="You Y.-T."/>
        </authorList>
    </citation>
    <scope>NUCLEOTIDE SEQUENCE</scope>
    <source>
        <strain evidence="1">DSM 3596</strain>
    </source>
</reference>